<keyword evidence="3" id="KW-0210">Decarboxylase</keyword>
<evidence type="ECO:0000313" key="9">
    <source>
        <dbReference type="Proteomes" id="UP000198412"/>
    </source>
</evidence>
<dbReference type="InterPro" id="IPR002129">
    <property type="entry name" value="PyrdxlP-dep_de-COase"/>
</dbReference>
<dbReference type="GO" id="GO:0030170">
    <property type="term" value="F:pyridoxal phosphate binding"/>
    <property type="evidence" value="ECO:0007669"/>
    <property type="project" value="InterPro"/>
</dbReference>
<keyword evidence="5 7" id="KW-0456">Lyase</keyword>
<evidence type="ECO:0000256" key="5">
    <source>
        <dbReference type="ARBA" id="ARBA00023239"/>
    </source>
</evidence>
<dbReference type="Proteomes" id="UP000198412">
    <property type="component" value="Unassembled WGS sequence"/>
</dbReference>
<dbReference type="PANTHER" id="PTHR46101">
    <property type="match status" value="1"/>
</dbReference>
<sequence length="410" mass="46781">MKYWKKYSKEKLIKRIDLALESTVDFQNSNYLGYPVSKLDENVFNTSGAFLNDSPLLKSFIANPNNIGCHTLGKSEEAFKGSQELEVEVIKVLAIDIFRAEEESYDGYIATGGTEANIQALWIYRNKFKKDFNATLDEMVILSSEDTHYSVHKGSNLLSVDTVSIPIDFNSREIIAEELELIVKKLISEGKKYFMVISNMATTMFGSVDDPDLYAEILTKYNVEFKIHIDCAFGGFIYPISNRNSTVNFQNPNISSITIDAHKMLQAPYGTGIFLCRKGLIENVLTKEAQYVDGMDLTIVGSRSGANAIAVWMILFSYGYYGWFEKISKLLLRTEWFCTQLDELNIEYFRNPFLNIVTLKSQYVPKHLAQKYGLVPDTHSGKNSWYKVIIMDHVEIDDLLKFVDELKKLN</sequence>
<dbReference type="InterPro" id="IPR015424">
    <property type="entry name" value="PyrdxlP-dep_Trfase"/>
</dbReference>
<evidence type="ECO:0000256" key="2">
    <source>
        <dbReference type="ARBA" id="ARBA00009533"/>
    </source>
</evidence>
<organism evidence="8 9">
    <name type="scientific">Lutibacter flavus</name>
    <dbReference type="NCBI Taxonomy" id="691689"/>
    <lineage>
        <taxon>Bacteria</taxon>
        <taxon>Pseudomonadati</taxon>
        <taxon>Bacteroidota</taxon>
        <taxon>Flavobacteriia</taxon>
        <taxon>Flavobacteriales</taxon>
        <taxon>Flavobacteriaceae</taxon>
        <taxon>Lutibacter</taxon>
    </lineage>
</organism>
<accession>A0A238XAB1</accession>
<evidence type="ECO:0000256" key="4">
    <source>
        <dbReference type="ARBA" id="ARBA00022898"/>
    </source>
</evidence>
<evidence type="ECO:0000256" key="3">
    <source>
        <dbReference type="ARBA" id="ARBA00022793"/>
    </source>
</evidence>
<dbReference type="InterPro" id="IPR015422">
    <property type="entry name" value="PyrdxlP-dep_Trfase_small"/>
</dbReference>
<dbReference type="EMBL" id="FZNX01000002">
    <property type="protein sequence ID" value="SNR55562.1"/>
    <property type="molecule type" value="Genomic_DNA"/>
</dbReference>
<evidence type="ECO:0000256" key="7">
    <source>
        <dbReference type="RuleBase" id="RU000382"/>
    </source>
</evidence>
<evidence type="ECO:0000313" key="8">
    <source>
        <dbReference type="EMBL" id="SNR55562.1"/>
    </source>
</evidence>
<protein>
    <submittedName>
        <fullName evidence="8">Pyridoxal-dependent decarboxylase conserved domain-containing protein</fullName>
    </submittedName>
</protein>
<dbReference type="GO" id="GO:0016831">
    <property type="term" value="F:carboxy-lyase activity"/>
    <property type="evidence" value="ECO:0007669"/>
    <property type="project" value="UniProtKB-KW"/>
</dbReference>
<dbReference type="AlphaFoldDB" id="A0A238XAB1"/>
<proteinExistence type="inferred from homology"/>
<dbReference type="InterPro" id="IPR015421">
    <property type="entry name" value="PyrdxlP-dep_Trfase_major"/>
</dbReference>
<dbReference type="OrthoDB" id="9803665at2"/>
<dbReference type="Pfam" id="PF00282">
    <property type="entry name" value="Pyridoxal_deC"/>
    <property type="match status" value="1"/>
</dbReference>
<comment type="similarity">
    <text evidence="2 7">Belongs to the group II decarboxylase family.</text>
</comment>
<dbReference type="GO" id="GO:0019752">
    <property type="term" value="P:carboxylic acid metabolic process"/>
    <property type="evidence" value="ECO:0007669"/>
    <property type="project" value="InterPro"/>
</dbReference>
<dbReference type="Gene3D" id="3.40.640.10">
    <property type="entry name" value="Type I PLP-dependent aspartate aminotransferase-like (Major domain)"/>
    <property type="match status" value="1"/>
</dbReference>
<dbReference type="SUPFAM" id="SSF53383">
    <property type="entry name" value="PLP-dependent transferases"/>
    <property type="match status" value="1"/>
</dbReference>
<dbReference type="RefSeq" id="WP_089378021.1">
    <property type="nucleotide sequence ID" value="NZ_FZNX01000002.1"/>
</dbReference>
<dbReference type="InterPro" id="IPR051151">
    <property type="entry name" value="Group_II_Decarboxylase"/>
</dbReference>
<feature type="modified residue" description="N6-(pyridoxal phosphate)lysine" evidence="6">
    <location>
        <position position="263"/>
    </location>
</feature>
<dbReference type="Gene3D" id="3.90.1150.10">
    <property type="entry name" value="Aspartate Aminotransferase, domain 1"/>
    <property type="match status" value="1"/>
</dbReference>
<reference evidence="9" key="1">
    <citation type="submission" date="2017-06" db="EMBL/GenBank/DDBJ databases">
        <authorList>
            <person name="Varghese N."/>
            <person name="Submissions S."/>
        </authorList>
    </citation>
    <scope>NUCLEOTIDE SEQUENCE [LARGE SCALE GENOMIC DNA]</scope>
    <source>
        <strain evidence="9">DSM 27993</strain>
    </source>
</reference>
<comment type="cofactor">
    <cofactor evidence="1 6 7">
        <name>pyridoxal 5'-phosphate</name>
        <dbReference type="ChEBI" id="CHEBI:597326"/>
    </cofactor>
</comment>
<keyword evidence="4 6" id="KW-0663">Pyridoxal phosphate</keyword>
<keyword evidence="9" id="KW-1185">Reference proteome</keyword>
<dbReference type="PANTHER" id="PTHR46101:SF18">
    <property type="entry name" value="HISTIDINE DECARBOXYLASE"/>
    <property type="match status" value="1"/>
</dbReference>
<evidence type="ECO:0000256" key="6">
    <source>
        <dbReference type="PIRSR" id="PIRSR602129-50"/>
    </source>
</evidence>
<name>A0A238XAB1_9FLAO</name>
<gene>
    <name evidence="8" type="ORF">SAMN04488111_1720</name>
</gene>
<evidence type="ECO:0000256" key="1">
    <source>
        <dbReference type="ARBA" id="ARBA00001933"/>
    </source>
</evidence>